<gene>
    <name evidence="2" type="primary">AVEN_170157_1</name>
    <name evidence="2" type="ORF">NPIL_515781</name>
</gene>
<dbReference type="AlphaFoldDB" id="A0A8X6TDC7"/>
<organism evidence="2 3">
    <name type="scientific">Nephila pilipes</name>
    <name type="common">Giant wood spider</name>
    <name type="synonym">Nephila maculata</name>
    <dbReference type="NCBI Taxonomy" id="299642"/>
    <lineage>
        <taxon>Eukaryota</taxon>
        <taxon>Metazoa</taxon>
        <taxon>Ecdysozoa</taxon>
        <taxon>Arthropoda</taxon>
        <taxon>Chelicerata</taxon>
        <taxon>Arachnida</taxon>
        <taxon>Araneae</taxon>
        <taxon>Araneomorphae</taxon>
        <taxon>Entelegynae</taxon>
        <taxon>Araneoidea</taxon>
        <taxon>Nephilidae</taxon>
        <taxon>Nephila</taxon>
    </lineage>
</organism>
<proteinExistence type="predicted"/>
<dbReference type="OrthoDB" id="6433554at2759"/>
<reference evidence="2" key="1">
    <citation type="submission" date="2020-08" db="EMBL/GenBank/DDBJ databases">
        <title>Multicomponent nature underlies the extraordinary mechanical properties of spider dragline silk.</title>
        <authorList>
            <person name="Kono N."/>
            <person name="Nakamura H."/>
            <person name="Mori M."/>
            <person name="Yoshida Y."/>
            <person name="Ohtoshi R."/>
            <person name="Malay A.D."/>
            <person name="Moran D.A.P."/>
            <person name="Tomita M."/>
            <person name="Numata K."/>
            <person name="Arakawa K."/>
        </authorList>
    </citation>
    <scope>NUCLEOTIDE SEQUENCE</scope>
</reference>
<sequence>MEEQWEKSYINSSDESTEDNEPPAKRMIPVCMPHDSARKNDIGHMPEMMDDRDHRSKCRMPKCSSCKIFLCFNGIRICFKRFQETKRIY</sequence>
<protein>
    <submittedName>
        <fullName evidence="2">Uncharacterized protein</fullName>
    </submittedName>
</protein>
<feature type="region of interest" description="Disordered" evidence="1">
    <location>
        <begin position="1"/>
        <end position="29"/>
    </location>
</feature>
<accession>A0A8X6TDC7</accession>
<evidence type="ECO:0000313" key="2">
    <source>
        <dbReference type="EMBL" id="GFS98144.1"/>
    </source>
</evidence>
<keyword evidence="3" id="KW-1185">Reference proteome</keyword>
<comment type="caution">
    <text evidence="2">The sequence shown here is derived from an EMBL/GenBank/DDBJ whole genome shotgun (WGS) entry which is preliminary data.</text>
</comment>
<dbReference type="Proteomes" id="UP000887013">
    <property type="component" value="Unassembled WGS sequence"/>
</dbReference>
<dbReference type="EMBL" id="BMAW01006272">
    <property type="protein sequence ID" value="GFS98144.1"/>
    <property type="molecule type" value="Genomic_DNA"/>
</dbReference>
<evidence type="ECO:0000256" key="1">
    <source>
        <dbReference type="SAM" id="MobiDB-lite"/>
    </source>
</evidence>
<evidence type="ECO:0000313" key="3">
    <source>
        <dbReference type="Proteomes" id="UP000887013"/>
    </source>
</evidence>
<name>A0A8X6TDC7_NEPPI</name>